<gene>
    <name evidence="5" type="ORF">GIB67_020574</name>
</gene>
<dbReference type="EMBL" id="JACGCM010000711">
    <property type="protein sequence ID" value="KAF6168004.1"/>
    <property type="molecule type" value="Genomic_DNA"/>
</dbReference>
<dbReference type="Pfam" id="PF03735">
    <property type="entry name" value="ENT"/>
    <property type="match status" value="1"/>
</dbReference>
<dbReference type="CDD" id="cd20406">
    <property type="entry name" value="Tudor_Agenet_AtDUF_rpt2_4"/>
    <property type="match status" value="1"/>
</dbReference>
<comment type="subcellular location">
    <subcellularLocation>
        <location evidence="1">Nucleus</location>
    </subcellularLocation>
</comment>
<feature type="domain" description="ENT" evidence="4">
    <location>
        <begin position="312"/>
        <end position="376"/>
    </location>
</feature>
<dbReference type="Pfam" id="PF05641">
    <property type="entry name" value="Agenet"/>
    <property type="match status" value="1"/>
</dbReference>
<dbReference type="InterPro" id="IPR008395">
    <property type="entry name" value="Agenet-like_dom"/>
</dbReference>
<evidence type="ECO:0000313" key="5">
    <source>
        <dbReference type="EMBL" id="KAF6168004.1"/>
    </source>
</evidence>
<dbReference type="PANTHER" id="PTHR31917:SF140">
    <property type="entry name" value="ENT DOMAIN-CONTAINING PROTEIN"/>
    <property type="match status" value="1"/>
</dbReference>
<dbReference type="GO" id="GO:0005634">
    <property type="term" value="C:nucleus"/>
    <property type="evidence" value="ECO:0007669"/>
    <property type="project" value="UniProtKB-SubCell"/>
</dbReference>
<dbReference type="InterPro" id="IPR036142">
    <property type="entry name" value="ENT_dom-like_sf"/>
</dbReference>
<dbReference type="PANTHER" id="PTHR31917">
    <property type="entry name" value="AGENET DOMAIN-CONTAINING PROTEIN-RELATED"/>
    <property type="match status" value="1"/>
</dbReference>
<dbReference type="SUPFAM" id="SSF158639">
    <property type="entry name" value="ENT-like"/>
    <property type="match status" value="1"/>
</dbReference>
<proteinExistence type="predicted"/>
<accession>A0A7J7NLY3</accession>
<name>A0A7J7NLY3_9MAGN</name>
<dbReference type="AlphaFoldDB" id="A0A7J7NLY3"/>
<evidence type="ECO:0000259" key="4">
    <source>
        <dbReference type="PROSITE" id="PS51138"/>
    </source>
</evidence>
<dbReference type="Gene3D" id="1.10.1240.40">
    <property type="entry name" value="ENT domain"/>
    <property type="match status" value="1"/>
</dbReference>
<sequence>MIIKKGDKVEVLSKKEVPLGYWCCAEIISGNGHTYKVRFDCSPGATDTGVTERVPRKVIRPCPPPVEVSDDWVPGDVVEVFENECWKVGAISKVIGRNRFFVRLLGSSYELRVHKSYLRMRQSWQDDGWILTGKGSGNREDCQLIGLETKTKLPVGDCYNPLQSDDDLQESYIVSSRTLKRGSPYEFSCASRKMRAIAKEKVDAVPYPKNMLGGKYLYYTHNSCKTGFSEKQNKDMIYPKTCFVPGSLEPNDTVSTPSSVGSCSSTNTSTFRWPPQFTTNLAQDSEDNSSDAESSCARGYEGEQNIQNEEELVRDTHKLELHTYRCTLEALYASGSLSWEQETTLSNLRLKLHISNDEHLIELRRLVSSKMNLSLR</sequence>
<dbReference type="InterPro" id="IPR014002">
    <property type="entry name" value="Agenet_dom_plant"/>
</dbReference>
<evidence type="ECO:0000256" key="3">
    <source>
        <dbReference type="SAM" id="MobiDB-lite"/>
    </source>
</evidence>
<evidence type="ECO:0000256" key="2">
    <source>
        <dbReference type="ARBA" id="ARBA00023242"/>
    </source>
</evidence>
<protein>
    <recommendedName>
        <fullName evidence="4">ENT domain-containing protein</fullName>
    </recommendedName>
</protein>
<comment type="caution">
    <text evidence="5">The sequence shown here is derived from an EMBL/GenBank/DDBJ whole genome shotgun (WGS) entry which is preliminary data.</text>
</comment>
<keyword evidence="6" id="KW-1185">Reference proteome</keyword>
<evidence type="ECO:0000313" key="6">
    <source>
        <dbReference type="Proteomes" id="UP000541444"/>
    </source>
</evidence>
<organism evidence="5 6">
    <name type="scientific">Kingdonia uniflora</name>
    <dbReference type="NCBI Taxonomy" id="39325"/>
    <lineage>
        <taxon>Eukaryota</taxon>
        <taxon>Viridiplantae</taxon>
        <taxon>Streptophyta</taxon>
        <taxon>Embryophyta</taxon>
        <taxon>Tracheophyta</taxon>
        <taxon>Spermatophyta</taxon>
        <taxon>Magnoliopsida</taxon>
        <taxon>Ranunculales</taxon>
        <taxon>Circaeasteraceae</taxon>
        <taxon>Kingdonia</taxon>
    </lineage>
</organism>
<evidence type="ECO:0000256" key="1">
    <source>
        <dbReference type="ARBA" id="ARBA00004123"/>
    </source>
</evidence>
<feature type="region of interest" description="Disordered" evidence="3">
    <location>
        <begin position="279"/>
        <end position="308"/>
    </location>
</feature>
<dbReference type="Proteomes" id="UP000541444">
    <property type="component" value="Unassembled WGS sequence"/>
</dbReference>
<keyword evidence="2" id="KW-0539">Nucleus</keyword>
<dbReference type="SMART" id="SM00743">
    <property type="entry name" value="Agenet"/>
    <property type="match status" value="2"/>
</dbReference>
<dbReference type="SMART" id="SM01191">
    <property type="entry name" value="ENT"/>
    <property type="match status" value="1"/>
</dbReference>
<dbReference type="OrthoDB" id="663550at2759"/>
<dbReference type="InterPro" id="IPR005491">
    <property type="entry name" value="ENT_dom"/>
</dbReference>
<reference evidence="5 6" key="1">
    <citation type="journal article" date="2020" name="IScience">
        <title>Genome Sequencing of the Endangered Kingdonia uniflora (Circaeasteraceae, Ranunculales) Reveals Potential Mechanisms of Evolutionary Specialization.</title>
        <authorList>
            <person name="Sun Y."/>
            <person name="Deng T."/>
            <person name="Zhang A."/>
            <person name="Moore M.J."/>
            <person name="Landis J.B."/>
            <person name="Lin N."/>
            <person name="Zhang H."/>
            <person name="Zhang X."/>
            <person name="Huang J."/>
            <person name="Zhang X."/>
            <person name="Sun H."/>
            <person name="Wang H."/>
        </authorList>
    </citation>
    <scope>NUCLEOTIDE SEQUENCE [LARGE SCALE GENOMIC DNA]</scope>
    <source>
        <strain evidence="5">TB1705</strain>
        <tissue evidence="5">Leaf</tissue>
    </source>
</reference>
<dbReference type="PROSITE" id="PS51138">
    <property type="entry name" value="ENT"/>
    <property type="match status" value="1"/>
</dbReference>